<gene>
    <name evidence="10" type="ORF">BZG36_01439</name>
</gene>
<reference evidence="10 11" key="1">
    <citation type="journal article" date="2017" name="Mycologia">
        <title>Bifiguratus adelaidae, gen. et sp. nov., a new member of Mucoromycotina in endophytic and soil-dwelling habitats.</title>
        <authorList>
            <person name="Torres-Cruz T.J."/>
            <person name="Billingsley Tobias T.L."/>
            <person name="Almatruk M."/>
            <person name="Hesse C."/>
            <person name="Kuske C.R."/>
            <person name="Desiro A."/>
            <person name="Benucci G.M."/>
            <person name="Bonito G."/>
            <person name="Stajich J.E."/>
            <person name="Dunlap C."/>
            <person name="Arnold A.E."/>
            <person name="Porras-Alfaro A."/>
        </authorList>
    </citation>
    <scope>NUCLEOTIDE SEQUENCE [LARGE SCALE GENOMIC DNA]</scope>
    <source>
        <strain evidence="10 11">AZ0501</strain>
    </source>
</reference>
<dbReference type="GO" id="GO:0005049">
    <property type="term" value="F:nuclear export signal receptor activity"/>
    <property type="evidence" value="ECO:0007669"/>
    <property type="project" value="InterPro"/>
</dbReference>
<dbReference type="GO" id="GO:0005643">
    <property type="term" value="C:nuclear pore"/>
    <property type="evidence" value="ECO:0007669"/>
    <property type="project" value="TreeGrafter"/>
</dbReference>
<keyword evidence="5" id="KW-0963">Cytoplasm</keyword>
<keyword evidence="11" id="KW-1185">Reference proteome</keyword>
<dbReference type="InterPro" id="IPR011989">
    <property type="entry name" value="ARM-like"/>
</dbReference>
<evidence type="ECO:0000256" key="1">
    <source>
        <dbReference type="ARBA" id="ARBA00004123"/>
    </source>
</evidence>
<dbReference type="SUPFAM" id="SSF48371">
    <property type="entry name" value="ARM repeat"/>
    <property type="match status" value="1"/>
</dbReference>
<keyword evidence="6" id="KW-0653">Protein transport</keyword>
<feature type="domain" description="Importin N-terminal" evidence="9">
    <location>
        <begin position="24"/>
        <end position="90"/>
    </location>
</feature>
<dbReference type="PROSITE" id="PS50166">
    <property type="entry name" value="IMPORTIN_B_NT"/>
    <property type="match status" value="1"/>
</dbReference>
<evidence type="ECO:0000256" key="4">
    <source>
        <dbReference type="ARBA" id="ARBA00022448"/>
    </source>
</evidence>
<dbReference type="InterPro" id="IPR014877">
    <property type="entry name" value="XPO1_C_dom"/>
</dbReference>
<organism evidence="10 11">
    <name type="scientific">Bifiguratus adelaidae</name>
    <dbReference type="NCBI Taxonomy" id="1938954"/>
    <lineage>
        <taxon>Eukaryota</taxon>
        <taxon>Fungi</taxon>
        <taxon>Fungi incertae sedis</taxon>
        <taxon>Mucoromycota</taxon>
        <taxon>Mucoromycotina</taxon>
        <taxon>Endogonomycetes</taxon>
        <taxon>Endogonales</taxon>
        <taxon>Endogonales incertae sedis</taxon>
        <taxon>Bifiguratus</taxon>
    </lineage>
</organism>
<comment type="caution">
    <text evidence="10">The sequence shown here is derived from an EMBL/GenBank/DDBJ whole genome shotgun (WGS) entry which is preliminary data.</text>
</comment>
<name>A0A261Y4Z9_9FUNG</name>
<dbReference type="Pfam" id="PF03810">
    <property type="entry name" value="IBN_N"/>
    <property type="match status" value="1"/>
</dbReference>
<dbReference type="Pfam" id="PF08767">
    <property type="entry name" value="CRM1_C"/>
    <property type="match status" value="1"/>
</dbReference>
<dbReference type="InterPro" id="IPR001494">
    <property type="entry name" value="Importin-beta_N"/>
</dbReference>
<dbReference type="SMART" id="SM00913">
    <property type="entry name" value="IBN_N"/>
    <property type="match status" value="1"/>
</dbReference>
<evidence type="ECO:0000256" key="2">
    <source>
        <dbReference type="ARBA" id="ARBA00004496"/>
    </source>
</evidence>
<evidence type="ECO:0000256" key="7">
    <source>
        <dbReference type="ARBA" id="ARBA00023242"/>
    </source>
</evidence>
<dbReference type="GO" id="GO:0006611">
    <property type="term" value="P:protein export from nucleus"/>
    <property type="evidence" value="ECO:0007669"/>
    <property type="project" value="TreeGrafter"/>
</dbReference>
<dbReference type="AlphaFoldDB" id="A0A261Y4Z9"/>
<keyword evidence="4" id="KW-0813">Transport</keyword>
<dbReference type="PANTHER" id="PTHR12596:SF1">
    <property type="entry name" value="EXPORTIN-4"/>
    <property type="match status" value="1"/>
</dbReference>
<dbReference type="GO" id="GO:0031267">
    <property type="term" value="F:small GTPase binding"/>
    <property type="evidence" value="ECO:0007669"/>
    <property type="project" value="InterPro"/>
</dbReference>
<dbReference type="OrthoDB" id="5548448at2759"/>
<keyword evidence="7" id="KW-0539">Nucleus</keyword>
<dbReference type="InterPro" id="IPR016024">
    <property type="entry name" value="ARM-type_fold"/>
</dbReference>
<evidence type="ECO:0000256" key="8">
    <source>
        <dbReference type="ARBA" id="ARBA00040444"/>
    </source>
</evidence>
<dbReference type="PANTHER" id="PTHR12596">
    <property type="entry name" value="EXPORTIN 4,7-RELATED"/>
    <property type="match status" value="1"/>
</dbReference>
<dbReference type="GO" id="GO:0005737">
    <property type="term" value="C:cytoplasm"/>
    <property type="evidence" value="ECO:0007669"/>
    <property type="project" value="UniProtKB-SubCell"/>
</dbReference>
<dbReference type="Proteomes" id="UP000242875">
    <property type="component" value="Unassembled WGS sequence"/>
</dbReference>
<evidence type="ECO:0000256" key="6">
    <source>
        <dbReference type="ARBA" id="ARBA00022927"/>
    </source>
</evidence>
<protein>
    <recommendedName>
        <fullName evidence="8">Exportin-4</fullName>
    </recommendedName>
</protein>
<dbReference type="Gene3D" id="1.25.10.10">
    <property type="entry name" value="Leucine-rich Repeat Variant"/>
    <property type="match status" value="2"/>
</dbReference>
<accession>A0A261Y4Z9</accession>
<evidence type="ECO:0000313" key="11">
    <source>
        <dbReference type="Proteomes" id="UP000242875"/>
    </source>
</evidence>
<comment type="subcellular location">
    <subcellularLocation>
        <location evidence="2">Cytoplasm</location>
    </subcellularLocation>
    <subcellularLocation>
        <location evidence="1">Nucleus</location>
    </subcellularLocation>
</comment>
<comment type="similarity">
    <text evidence="3">Belongs to the exportin family.</text>
</comment>
<evidence type="ECO:0000313" key="10">
    <source>
        <dbReference type="EMBL" id="OZJ05689.1"/>
    </source>
</evidence>
<sequence>MDDTLRQFEEACADFQVPAKRAAAEQILTRFRQTPGVLGACQHILDHTTSPIAQFQASIAIKENIIREYSTHDLDNIVGLKNYLLNFCLHHTSIPKYVRDQLLVTVAIIIKRSYADSTISEKDNISDYVRKLVEMGGSGSTLGMALAGAIVDEFSSTKSSSMGLSLEYHYNCKMDFERKYLRNLFELAFAGMSHEAAAATASSSDKAIAASSLEQSDSFKESLSLVDKILQWDFLNGNARWQETFSQTAVKASAEMESERLDLKPTNFPSSWSDMLGSEALIRTLFGVKEILQDNPSLHHRLLQCLLQVVGVTMDCLLTTAQANIFSANMMQGILDSVNKLLSSPSVSDDYVLLSVAQVMRCFLDNMPYAILLRLDTAPNLFFEFLEGGRKITLRCLHALVSDPDDTWSSAALDECLEIWCKLAEGVGEDKTAGGSNLIHGLDWNNRTADPFQMSKDEVEILRGFLGNIGYTIVEAYINTRMELAKQSAEDEGDFEDEYKDWETYGDQLLCIATLGRLAAQQVIQRLQHCLDDRIARLKTYFSSPHEVNEAGSILALVQEHIHWLVLISAFVLADDSTGEKALIPPSIMALSISQDSEPTSQVLALSQTIFGLLDFVSQWSSNDIEASYCSPQVSETLFWFLERWVQSYILLDESDYGQVSSRLAKAFGKRLPSEGQGAEFFEYLISKLQANFVLWNAEVDVLQQMVRLLEACHLSIDLREGVLQCSNFPAFVKFVTDQLQYFPETIHSDVIQVLASLSTDSMDPSARSEYFGFITATVENRLSSVLHNPQFNAIYQEGQVMESVLNALDMFDGLAQACNDTNSSTLYEFFARFLPTFVQVMAVYSTAPEVQLAVLIFYRTFVKYLNFATLSSEQKQFVYQNAHALIQEYNKINSGRKRFFAQEEVAEQPYADVSTILEILSNVMASEFDGVDSFNNVGGRIGSSNVAGVVLYGLDVIIPIIDLEMLKIPQLCTQYIRLISNLVEFFPDSLIQIPPELFAKIMESLAFGLSHDIADLARSALQAVTQLALFAHNEHLKSGTEFQSLTESLHKFLESTLDMLLFKDFDYSLLSTAGETMIALVCAQRAYYNHCAHHLISSQPPSIQPRLGSAFHTLDVTIPSHLPETLSYRDTAEFHKALGQFLMTTRGILRIK</sequence>
<evidence type="ECO:0000259" key="9">
    <source>
        <dbReference type="PROSITE" id="PS50166"/>
    </source>
</evidence>
<evidence type="ECO:0000256" key="3">
    <source>
        <dbReference type="ARBA" id="ARBA00009466"/>
    </source>
</evidence>
<proteinExistence type="inferred from homology"/>
<evidence type="ECO:0000256" key="5">
    <source>
        <dbReference type="ARBA" id="ARBA00022490"/>
    </source>
</evidence>
<dbReference type="EMBL" id="MVBO01000011">
    <property type="protein sequence ID" value="OZJ05689.1"/>
    <property type="molecule type" value="Genomic_DNA"/>
</dbReference>
<dbReference type="InterPro" id="IPR044189">
    <property type="entry name" value="XPO4/7-like"/>
</dbReference>